<accession>A0A0K2V406</accession>
<dbReference type="Gene3D" id="2.40.70.10">
    <property type="entry name" value="Acid Proteases"/>
    <property type="match status" value="1"/>
</dbReference>
<sequence length="186" mass="20681">MQILCHNASLLRFHCSVIDKICFKSKNAYLFASCCRSGQSKINSRKISSPNFSKRAFIKAVILNNPVSFLLDLGAILSIIPRQLVKTEFISSHGSHVNVFGGNKIPTQGSIHLPLSLKTHSKIGPFDCLITNVDQPITGFQACIDLGLISLHKRFFLCNSVHSMYNDLESLNAKYQCIFENLGSYT</sequence>
<dbReference type="AlphaFoldDB" id="A0A0K2V406"/>
<feature type="non-terminal residue" evidence="1">
    <location>
        <position position="186"/>
    </location>
</feature>
<dbReference type="EMBL" id="HACA01027340">
    <property type="protein sequence ID" value="CDW44701.1"/>
    <property type="molecule type" value="Transcribed_RNA"/>
</dbReference>
<name>A0A0K2V406_LEPSM</name>
<protein>
    <submittedName>
        <fullName evidence="1">Putative LOC101886289 [Danio rerio]</fullName>
    </submittedName>
</protein>
<evidence type="ECO:0000313" key="1">
    <source>
        <dbReference type="EMBL" id="CDW44701.1"/>
    </source>
</evidence>
<proteinExistence type="predicted"/>
<dbReference type="InterPro" id="IPR021109">
    <property type="entry name" value="Peptidase_aspartic_dom_sf"/>
</dbReference>
<organism evidence="1">
    <name type="scientific">Lepeophtheirus salmonis</name>
    <name type="common">Salmon louse</name>
    <name type="synonym">Caligus salmonis</name>
    <dbReference type="NCBI Taxonomy" id="72036"/>
    <lineage>
        <taxon>Eukaryota</taxon>
        <taxon>Metazoa</taxon>
        <taxon>Ecdysozoa</taxon>
        <taxon>Arthropoda</taxon>
        <taxon>Crustacea</taxon>
        <taxon>Multicrustacea</taxon>
        <taxon>Hexanauplia</taxon>
        <taxon>Copepoda</taxon>
        <taxon>Siphonostomatoida</taxon>
        <taxon>Caligidae</taxon>
        <taxon>Lepeophtheirus</taxon>
    </lineage>
</organism>
<reference evidence="1" key="1">
    <citation type="submission" date="2014-05" db="EMBL/GenBank/DDBJ databases">
        <authorList>
            <person name="Chronopoulou M."/>
        </authorList>
    </citation>
    <scope>NUCLEOTIDE SEQUENCE</scope>
    <source>
        <tissue evidence="1">Whole organism</tissue>
    </source>
</reference>